<proteinExistence type="predicted"/>
<dbReference type="KEGG" id="obj:EIO64_07810"/>
<evidence type="ECO:0000313" key="2">
    <source>
        <dbReference type="EMBL" id="QCI60994.1"/>
    </source>
</evidence>
<feature type="domain" description="Helix-turn-helix" evidence="1">
    <location>
        <begin position="1"/>
        <end position="50"/>
    </location>
</feature>
<gene>
    <name evidence="2" type="ORF">EIO64_07810</name>
</gene>
<name>A0A4D7AN81_9FIRM</name>
<dbReference type="EMBL" id="CP034413">
    <property type="protein sequence ID" value="QCI60994.1"/>
    <property type="molecule type" value="Genomic_DNA"/>
</dbReference>
<dbReference type="InterPro" id="IPR041657">
    <property type="entry name" value="HTH_17"/>
</dbReference>
<dbReference type="AlphaFoldDB" id="A0A4D7AN81"/>
<dbReference type="Pfam" id="PF12728">
    <property type="entry name" value="HTH_17"/>
    <property type="match status" value="1"/>
</dbReference>
<dbReference type="Proteomes" id="UP000298642">
    <property type="component" value="Chromosome"/>
</dbReference>
<organism evidence="2 3">
    <name type="scientific">Dysosmobacter welbionis</name>
    <dbReference type="NCBI Taxonomy" id="2093857"/>
    <lineage>
        <taxon>Bacteria</taxon>
        <taxon>Bacillati</taxon>
        <taxon>Bacillota</taxon>
        <taxon>Clostridia</taxon>
        <taxon>Eubacteriales</taxon>
        <taxon>Oscillospiraceae</taxon>
        <taxon>Dysosmobacter</taxon>
    </lineage>
</organism>
<sequence length="54" mass="5942">MLSVPEMGAALGISRAGAYELARSEGFPALRIGTRIVIPKDKLQEWVDKQTEKI</sequence>
<dbReference type="InterPro" id="IPR010093">
    <property type="entry name" value="SinI_DNA-bd"/>
</dbReference>
<evidence type="ECO:0000313" key="3">
    <source>
        <dbReference type="Proteomes" id="UP000298642"/>
    </source>
</evidence>
<dbReference type="GO" id="GO:0003677">
    <property type="term" value="F:DNA binding"/>
    <property type="evidence" value="ECO:0007669"/>
    <property type="project" value="InterPro"/>
</dbReference>
<keyword evidence="3" id="KW-1185">Reference proteome</keyword>
<evidence type="ECO:0000259" key="1">
    <source>
        <dbReference type="Pfam" id="PF12728"/>
    </source>
</evidence>
<reference evidence="3" key="1">
    <citation type="submission" date="2018-12" db="EMBL/GenBank/DDBJ databases">
        <title>Dusodibacter welbiota gen. nov., sp. nov., isolated from human faeces and emended description of the Oscillibacter genus.</title>
        <authorList>
            <person name="Le Roy T."/>
            <person name="Van der Smissen P."/>
            <person name="Delzenne N."/>
            <person name="Muccioli G."/>
            <person name="Collet J.F."/>
            <person name="Cani P.D."/>
        </authorList>
    </citation>
    <scope>NUCLEOTIDE SEQUENCE [LARGE SCALE GENOMIC DNA]</scope>
    <source>
        <strain evidence="3">J115</strain>
    </source>
</reference>
<dbReference type="NCBIfam" id="TIGR01764">
    <property type="entry name" value="excise"/>
    <property type="match status" value="1"/>
</dbReference>
<accession>A0A4D7AN81</accession>
<protein>
    <submittedName>
        <fullName evidence="2">Helix-turn-helix domain-containing protein</fullName>
    </submittedName>
</protein>